<proteinExistence type="inferred from homology"/>
<keyword evidence="7" id="KW-0148">Chlorophyll</keyword>
<comment type="caution">
    <text evidence="9">The sequence shown here is derived from an EMBL/GenBank/DDBJ whole genome shotgun (WGS) entry which is preliminary data.</text>
</comment>
<dbReference type="Pfam" id="PF00504">
    <property type="entry name" value="Chloroa_b-bind"/>
    <property type="match status" value="1"/>
</dbReference>
<feature type="binding site" evidence="7">
    <location>
        <position position="136"/>
    </location>
    <ligand>
        <name>chlorophyll a</name>
        <dbReference type="ChEBI" id="CHEBI:58416"/>
        <label>1</label>
    </ligand>
</feature>
<keyword evidence="10" id="KW-1185">Reference proteome</keyword>
<feature type="binding site" evidence="7">
    <location>
        <position position="242"/>
    </location>
    <ligand>
        <name>chlorophyll a</name>
        <dbReference type="ChEBI" id="CHEBI:58416"/>
        <label>1</label>
    </ligand>
</feature>
<dbReference type="InterPro" id="IPR022796">
    <property type="entry name" value="Chloroa_b-bind"/>
</dbReference>
<dbReference type="OrthoDB" id="423598at2759"/>
<dbReference type="GO" id="GO:0009507">
    <property type="term" value="C:chloroplast"/>
    <property type="evidence" value="ECO:0007669"/>
    <property type="project" value="UniProtKB-SubCell"/>
</dbReference>
<evidence type="ECO:0000313" key="10">
    <source>
        <dbReference type="Proteomes" id="UP000019335"/>
    </source>
</evidence>
<evidence type="ECO:0000256" key="6">
    <source>
        <dbReference type="ARBA" id="ARBA00022640"/>
    </source>
</evidence>
<feature type="binding site" evidence="7">
    <location>
        <position position="247"/>
    </location>
    <ligand>
        <name>chlorophyll a</name>
        <dbReference type="ChEBI" id="CHEBI:58416"/>
        <label>1</label>
    </ligand>
</feature>
<feature type="binding site" description="axial binding residue" evidence="7">
    <location>
        <position position="141"/>
    </location>
    <ligand>
        <name>chlorophyll b</name>
        <dbReference type="ChEBI" id="CHEBI:61721"/>
        <label>1</label>
    </ligand>
    <ligandPart>
        <name>Mg</name>
        <dbReference type="ChEBI" id="CHEBI:25107"/>
    </ligandPart>
</feature>
<feature type="transmembrane region" description="Helical" evidence="8">
    <location>
        <begin position="137"/>
        <end position="156"/>
    </location>
</feature>
<feature type="binding site" evidence="7">
    <location>
        <position position="216"/>
    </location>
    <ligand>
        <name>chlorophyll a</name>
        <dbReference type="ChEBI" id="CHEBI:58416"/>
        <label>5</label>
    </ligand>
</feature>
<evidence type="ECO:0000313" key="9">
    <source>
        <dbReference type="EMBL" id="EWM26813.1"/>
    </source>
</evidence>
<dbReference type="GO" id="GO:0016168">
    <property type="term" value="F:chlorophyll binding"/>
    <property type="evidence" value="ECO:0007669"/>
    <property type="project" value="UniProtKB-KW"/>
</dbReference>
<comment type="similarity">
    <text evidence="3">Belongs to the fucoxanthin chlorophyll protein family.</text>
</comment>
<keyword evidence="8" id="KW-0472">Membrane</keyword>
<dbReference type="EMBL" id="AZIL01000606">
    <property type="protein sequence ID" value="EWM26813.1"/>
    <property type="molecule type" value="Genomic_DNA"/>
</dbReference>
<feature type="binding site" evidence="7">
    <location>
        <position position="259"/>
    </location>
    <ligand>
        <name>chlorophyll a</name>
        <dbReference type="ChEBI" id="CHEBI:58416"/>
        <label>1</label>
    </ligand>
</feature>
<evidence type="ECO:0000256" key="7">
    <source>
        <dbReference type="PIRSR" id="PIRSR601344-1"/>
    </source>
</evidence>
<keyword evidence="8" id="KW-0812">Transmembrane</keyword>
<feature type="binding site" evidence="7">
    <location>
        <position position="113"/>
    </location>
    <ligand>
        <name>chlorophyll a</name>
        <dbReference type="ChEBI" id="CHEBI:58416"/>
        <label>1</label>
    </ligand>
</feature>
<dbReference type="GO" id="GO:0016020">
    <property type="term" value="C:membrane"/>
    <property type="evidence" value="ECO:0007669"/>
    <property type="project" value="InterPro"/>
</dbReference>
<reference evidence="9 10" key="1">
    <citation type="journal article" date="2014" name="Mol. Plant">
        <title>Chromosome Scale Genome Assembly and Transcriptome Profiling of Nannochloropsis gaditana in Nitrogen Depletion.</title>
        <authorList>
            <person name="Corteggiani Carpinelli E."/>
            <person name="Telatin A."/>
            <person name="Vitulo N."/>
            <person name="Forcato C."/>
            <person name="D'Angelo M."/>
            <person name="Schiavon R."/>
            <person name="Vezzi A."/>
            <person name="Giacometti G.M."/>
            <person name="Morosinotto T."/>
            <person name="Valle G."/>
        </authorList>
    </citation>
    <scope>NUCLEOTIDE SEQUENCE [LARGE SCALE GENOMIC DNA]</scope>
    <source>
        <strain evidence="9 10">B-31</strain>
    </source>
</reference>
<name>W7TTD7_9STRA</name>
<feature type="binding site" evidence="7">
    <location>
        <position position="245"/>
    </location>
    <ligand>
        <name>chlorophyll a</name>
        <dbReference type="ChEBI" id="CHEBI:58416"/>
        <label>1</label>
    </ligand>
</feature>
<evidence type="ECO:0000256" key="2">
    <source>
        <dbReference type="ARBA" id="ARBA00004229"/>
    </source>
</evidence>
<comment type="function">
    <text evidence="1">The light-harvesting complex (LHC) functions as a light receptor, it captures and delivers excitation energy to photosystems with which it is closely associated. Energy is transferred from the carotenoid and chlorophyll C (or B) to chlorophyll A and the photosynthetic reaction centers where it is used to synthesize ATP and reducing power.</text>
</comment>
<keyword evidence="4" id="KW-0150">Chloroplast</keyword>
<protein>
    <submittedName>
        <fullName evidence="9">Light-harvesting protein</fullName>
    </submittedName>
</protein>
<feature type="transmembrane region" description="Helical" evidence="8">
    <location>
        <begin position="176"/>
        <end position="199"/>
    </location>
</feature>
<dbReference type="Proteomes" id="UP000019335">
    <property type="component" value="Chromosome 8"/>
</dbReference>
<accession>W7TTD7</accession>
<evidence type="ECO:0000256" key="5">
    <source>
        <dbReference type="ARBA" id="ARBA00022531"/>
    </source>
</evidence>
<evidence type="ECO:0000256" key="1">
    <source>
        <dbReference type="ARBA" id="ARBA00004022"/>
    </source>
</evidence>
<dbReference type="Gene3D" id="1.10.3460.10">
    <property type="entry name" value="Chlorophyll a/b binding protein domain"/>
    <property type="match status" value="1"/>
</dbReference>
<keyword evidence="8" id="KW-1133">Transmembrane helix</keyword>
<keyword evidence="6" id="KW-0934">Plastid</keyword>
<feature type="transmembrane region" description="Helical" evidence="8">
    <location>
        <begin position="50"/>
        <end position="69"/>
    </location>
</feature>
<keyword evidence="7" id="KW-0157">Chromophore</keyword>
<evidence type="ECO:0000256" key="4">
    <source>
        <dbReference type="ARBA" id="ARBA00022528"/>
    </source>
</evidence>
<keyword evidence="5" id="KW-0602">Photosynthesis</keyword>
<gene>
    <name evidence="9" type="primary">LHCP31</name>
    <name evidence="9" type="ORF">Naga_100018g45</name>
</gene>
<evidence type="ECO:0000256" key="3">
    <source>
        <dbReference type="ARBA" id="ARBA00005933"/>
    </source>
</evidence>
<evidence type="ECO:0000256" key="8">
    <source>
        <dbReference type="SAM" id="Phobius"/>
    </source>
</evidence>
<dbReference type="SUPFAM" id="SSF103511">
    <property type="entry name" value="Chlorophyll a-b binding protein"/>
    <property type="match status" value="1"/>
</dbReference>
<sequence length="292" mass="31402">MLSSARSCHHLTLVPLLFDFTHVVPSHILSTQHLPPPAFFFPARSRMRVIALLSLASMASAFIAPTPLARRATGAVRMAADDDLSTALPFDKRPPNLDGSLPGDVGFDPVGFSNNPPRPWLIGGSGRSLKWYREAEIVHGRVAMLAALGWVFPNIYHLPGNEDVGVDAFANLNPFGALTTVPAAGLWQIAATVGAIELFRVNRVIRGDKEAGDLGLGQGEGRWNPFGFNYSEEEYAEKQLQEIKNGRLAMVGILGLLLQASVTGKGIVQQLGGSFDVPEAVSKAGYYFPDGV</sequence>
<dbReference type="AlphaFoldDB" id="W7TTD7"/>
<dbReference type="GO" id="GO:0009765">
    <property type="term" value="P:photosynthesis, light harvesting"/>
    <property type="evidence" value="ECO:0007669"/>
    <property type="project" value="InterPro"/>
</dbReference>
<dbReference type="InterPro" id="IPR001344">
    <property type="entry name" value="Chloro_AB-bd_pln"/>
</dbReference>
<organism evidence="9 10">
    <name type="scientific">Nannochloropsis gaditana</name>
    <dbReference type="NCBI Taxonomy" id="72520"/>
    <lineage>
        <taxon>Eukaryota</taxon>
        <taxon>Sar</taxon>
        <taxon>Stramenopiles</taxon>
        <taxon>Ochrophyta</taxon>
        <taxon>Eustigmatophyceae</taxon>
        <taxon>Eustigmatales</taxon>
        <taxon>Monodopsidaceae</taxon>
        <taxon>Nannochloropsis</taxon>
    </lineage>
</organism>
<feature type="binding site" evidence="7">
    <location>
        <position position="139"/>
    </location>
    <ligand>
        <name>chlorophyll a</name>
        <dbReference type="ChEBI" id="CHEBI:58416"/>
        <label>1</label>
    </ligand>
</feature>
<comment type="subcellular location">
    <subcellularLocation>
        <location evidence="2">Plastid</location>
        <location evidence="2">Chloroplast</location>
    </subcellularLocation>
</comment>
<dbReference type="PANTHER" id="PTHR21649">
    <property type="entry name" value="CHLOROPHYLL A/B BINDING PROTEIN"/>
    <property type="match status" value="1"/>
</dbReference>